<keyword evidence="4 6" id="KW-0238">DNA-binding</keyword>
<dbReference type="Proteomes" id="UP000249016">
    <property type="component" value="Unassembled WGS sequence"/>
</dbReference>
<reference evidence="9 10" key="1">
    <citation type="submission" date="2018-06" db="EMBL/GenBank/DDBJ databases">
        <title>Spirosoma sp. HMF3257 Genome sequencing and assembly.</title>
        <authorList>
            <person name="Kang H."/>
            <person name="Cha I."/>
            <person name="Kim H."/>
            <person name="Kang J."/>
            <person name="Joh K."/>
        </authorList>
    </citation>
    <scope>NUCLEOTIDE SEQUENCE [LARGE SCALE GENOMIC DNA]</scope>
    <source>
        <strain evidence="9 10">HMF3257</strain>
    </source>
</reference>
<dbReference type="AlphaFoldDB" id="A0A327NGK7"/>
<dbReference type="InterPro" id="IPR007627">
    <property type="entry name" value="RNA_pol_sigma70_r2"/>
</dbReference>
<organism evidence="9 10">
    <name type="scientific">Spirosoma telluris</name>
    <dbReference type="NCBI Taxonomy" id="2183553"/>
    <lineage>
        <taxon>Bacteria</taxon>
        <taxon>Pseudomonadati</taxon>
        <taxon>Bacteroidota</taxon>
        <taxon>Cytophagia</taxon>
        <taxon>Cytophagales</taxon>
        <taxon>Cytophagaceae</taxon>
        <taxon>Spirosoma</taxon>
    </lineage>
</organism>
<dbReference type="InterPro" id="IPR013324">
    <property type="entry name" value="RNA_pol_sigma_r3/r4-like"/>
</dbReference>
<dbReference type="SUPFAM" id="SSF88946">
    <property type="entry name" value="Sigma2 domain of RNA polymerase sigma factors"/>
    <property type="match status" value="1"/>
</dbReference>
<feature type="domain" description="RNA polymerase sigma-70 region 2" evidence="7">
    <location>
        <begin position="41"/>
        <end position="108"/>
    </location>
</feature>
<evidence type="ECO:0000256" key="1">
    <source>
        <dbReference type="ARBA" id="ARBA00010641"/>
    </source>
</evidence>
<dbReference type="InterPro" id="IPR036388">
    <property type="entry name" value="WH-like_DNA-bd_sf"/>
</dbReference>
<dbReference type="NCBIfam" id="TIGR02937">
    <property type="entry name" value="sigma70-ECF"/>
    <property type="match status" value="1"/>
</dbReference>
<gene>
    <name evidence="9" type="ORF">HMF3257_09960</name>
</gene>
<dbReference type="GO" id="GO:0006352">
    <property type="term" value="P:DNA-templated transcription initiation"/>
    <property type="evidence" value="ECO:0007669"/>
    <property type="project" value="InterPro"/>
</dbReference>
<name>A0A327NGK7_9BACT</name>
<evidence type="ECO:0000313" key="9">
    <source>
        <dbReference type="EMBL" id="RAI74511.1"/>
    </source>
</evidence>
<dbReference type="GO" id="GO:0003677">
    <property type="term" value="F:DNA binding"/>
    <property type="evidence" value="ECO:0007669"/>
    <property type="project" value="UniProtKB-KW"/>
</dbReference>
<sequence>MIKIVKVITIYLLSCMNVTSPTEETLVRALQNHQSTDFTLIYNSFAPALYGVLLRLVKDPERAEDLLQDAFVKVWSNSHTYNPKQGRLFTWLLTITRNLAMDELRARKVRAAASTYIYEHVTESMSPVLAEGMTQQSLLSSLSPKYQPIVELMYYRDYTSQEVADTLKLPLGTVKTRVRMALQQLRRLFNQDIQQYHGAYRTLPN</sequence>
<dbReference type="PROSITE" id="PS01063">
    <property type="entry name" value="SIGMA70_ECF"/>
    <property type="match status" value="1"/>
</dbReference>
<dbReference type="PANTHER" id="PTHR43133:SF62">
    <property type="entry name" value="RNA POLYMERASE SIGMA FACTOR SIGZ"/>
    <property type="match status" value="1"/>
</dbReference>
<evidence type="ECO:0000256" key="5">
    <source>
        <dbReference type="ARBA" id="ARBA00023163"/>
    </source>
</evidence>
<dbReference type="InterPro" id="IPR007630">
    <property type="entry name" value="RNA_pol_sigma70_r4"/>
</dbReference>
<keyword evidence="10" id="KW-1185">Reference proteome</keyword>
<proteinExistence type="inferred from homology"/>
<dbReference type="CDD" id="cd06171">
    <property type="entry name" value="Sigma70_r4"/>
    <property type="match status" value="1"/>
</dbReference>
<feature type="domain" description="RNA polymerase sigma-70 region 4" evidence="8">
    <location>
        <begin position="138"/>
        <end position="186"/>
    </location>
</feature>
<dbReference type="Gene3D" id="1.10.1740.10">
    <property type="match status" value="1"/>
</dbReference>
<evidence type="ECO:0000256" key="3">
    <source>
        <dbReference type="ARBA" id="ARBA00023082"/>
    </source>
</evidence>
<evidence type="ECO:0000313" key="10">
    <source>
        <dbReference type="Proteomes" id="UP000249016"/>
    </source>
</evidence>
<dbReference type="InterPro" id="IPR014284">
    <property type="entry name" value="RNA_pol_sigma-70_dom"/>
</dbReference>
<evidence type="ECO:0000259" key="7">
    <source>
        <dbReference type="Pfam" id="PF04542"/>
    </source>
</evidence>
<dbReference type="PANTHER" id="PTHR43133">
    <property type="entry name" value="RNA POLYMERASE ECF-TYPE SIGMA FACTO"/>
    <property type="match status" value="1"/>
</dbReference>
<dbReference type="Pfam" id="PF04545">
    <property type="entry name" value="Sigma70_r4"/>
    <property type="match status" value="1"/>
</dbReference>
<dbReference type="Gene3D" id="1.10.10.10">
    <property type="entry name" value="Winged helix-like DNA-binding domain superfamily/Winged helix DNA-binding domain"/>
    <property type="match status" value="1"/>
</dbReference>
<keyword evidence="2 6" id="KW-0805">Transcription regulation</keyword>
<accession>A0A327NGK7</accession>
<dbReference type="InterPro" id="IPR039425">
    <property type="entry name" value="RNA_pol_sigma-70-like"/>
</dbReference>
<dbReference type="GO" id="GO:0016987">
    <property type="term" value="F:sigma factor activity"/>
    <property type="evidence" value="ECO:0007669"/>
    <property type="project" value="UniProtKB-KW"/>
</dbReference>
<dbReference type="SUPFAM" id="SSF88659">
    <property type="entry name" value="Sigma3 and sigma4 domains of RNA polymerase sigma factors"/>
    <property type="match status" value="1"/>
</dbReference>
<dbReference type="InterPro" id="IPR013325">
    <property type="entry name" value="RNA_pol_sigma_r2"/>
</dbReference>
<dbReference type="EMBL" id="QLII01000001">
    <property type="protein sequence ID" value="RAI74511.1"/>
    <property type="molecule type" value="Genomic_DNA"/>
</dbReference>
<comment type="caution">
    <text evidence="9">The sequence shown here is derived from an EMBL/GenBank/DDBJ whole genome shotgun (WGS) entry which is preliminary data.</text>
</comment>
<evidence type="ECO:0000256" key="2">
    <source>
        <dbReference type="ARBA" id="ARBA00023015"/>
    </source>
</evidence>
<protein>
    <recommendedName>
        <fullName evidence="6">RNA polymerase sigma factor</fullName>
    </recommendedName>
</protein>
<comment type="similarity">
    <text evidence="1 6">Belongs to the sigma-70 factor family. ECF subfamily.</text>
</comment>
<evidence type="ECO:0000256" key="6">
    <source>
        <dbReference type="RuleBase" id="RU000716"/>
    </source>
</evidence>
<keyword evidence="3 6" id="KW-0731">Sigma factor</keyword>
<evidence type="ECO:0000256" key="4">
    <source>
        <dbReference type="ARBA" id="ARBA00023125"/>
    </source>
</evidence>
<keyword evidence="5 6" id="KW-0804">Transcription</keyword>
<dbReference type="InterPro" id="IPR000838">
    <property type="entry name" value="RNA_pol_sigma70_ECF_CS"/>
</dbReference>
<dbReference type="Pfam" id="PF04542">
    <property type="entry name" value="Sigma70_r2"/>
    <property type="match status" value="1"/>
</dbReference>
<evidence type="ECO:0000259" key="8">
    <source>
        <dbReference type="Pfam" id="PF04545"/>
    </source>
</evidence>